<dbReference type="PIRSF" id="PIRSF001434">
    <property type="entry name" value="CGS"/>
    <property type="match status" value="1"/>
</dbReference>
<name>A0A7X0MHF4_9HYPH</name>
<dbReference type="InterPro" id="IPR000277">
    <property type="entry name" value="Cys/Met-Metab_PyrdxlP-dep_enz"/>
</dbReference>
<protein>
    <submittedName>
        <fullName evidence="5">Cystathionine beta-lyase/cystathionine gamma-synthase</fullName>
    </submittedName>
</protein>
<evidence type="ECO:0000256" key="1">
    <source>
        <dbReference type="ARBA" id="ARBA00001933"/>
    </source>
</evidence>
<proteinExistence type="inferred from homology"/>
<evidence type="ECO:0000256" key="4">
    <source>
        <dbReference type="RuleBase" id="RU362118"/>
    </source>
</evidence>
<reference evidence="5 6" key="1">
    <citation type="submission" date="2020-08" db="EMBL/GenBank/DDBJ databases">
        <title>Genomic Encyclopedia of Type Strains, Phase IV (KMG-V): Genome sequencing to study the core and pangenomes of soil and plant-associated prokaryotes.</title>
        <authorList>
            <person name="Whitman W."/>
        </authorList>
    </citation>
    <scope>NUCLEOTIDE SEQUENCE [LARGE SCALE GENOMIC DNA]</scope>
    <source>
        <strain evidence="5 6">SEMIA 4060</strain>
    </source>
</reference>
<gene>
    <name evidence="5" type="ORF">GGD46_006486</name>
</gene>
<dbReference type="NCBIfam" id="NF004627">
    <property type="entry name" value="PRK05968.1"/>
    <property type="match status" value="1"/>
</dbReference>
<dbReference type="InterPro" id="IPR015421">
    <property type="entry name" value="PyrdxlP-dep_Trfase_major"/>
</dbReference>
<dbReference type="Gene3D" id="3.90.1150.10">
    <property type="entry name" value="Aspartate Aminotransferase, domain 1"/>
    <property type="match status" value="1"/>
</dbReference>
<dbReference type="GO" id="GO:0030170">
    <property type="term" value="F:pyridoxal phosphate binding"/>
    <property type="evidence" value="ECO:0007669"/>
    <property type="project" value="InterPro"/>
</dbReference>
<organism evidence="5 6">
    <name type="scientific">Rhizobium lusitanum</name>
    <dbReference type="NCBI Taxonomy" id="293958"/>
    <lineage>
        <taxon>Bacteria</taxon>
        <taxon>Pseudomonadati</taxon>
        <taxon>Pseudomonadota</taxon>
        <taxon>Alphaproteobacteria</taxon>
        <taxon>Hyphomicrobiales</taxon>
        <taxon>Rhizobiaceae</taxon>
        <taxon>Rhizobium/Agrobacterium group</taxon>
        <taxon>Rhizobium</taxon>
    </lineage>
</organism>
<dbReference type="EMBL" id="JACHBG010000032">
    <property type="protein sequence ID" value="MBB6489160.1"/>
    <property type="molecule type" value="Genomic_DNA"/>
</dbReference>
<dbReference type="InterPro" id="IPR015424">
    <property type="entry name" value="PyrdxlP-dep_Trfase"/>
</dbReference>
<keyword evidence="5" id="KW-0456">Lyase</keyword>
<dbReference type="CDD" id="cd00614">
    <property type="entry name" value="CGS_like"/>
    <property type="match status" value="1"/>
</dbReference>
<dbReference type="InterPro" id="IPR015422">
    <property type="entry name" value="PyrdxlP-dep_Trfase_small"/>
</dbReference>
<dbReference type="PANTHER" id="PTHR11808">
    <property type="entry name" value="TRANS-SULFURATION ENZYME FAMILY MEMBER"/>
    <property type="match status" value="1"/>
</dbReference>
<dbReference type="RefSeq" id="WP_184711112.1">
    <property type="nucleotide sequence ID" value="NZ_JACHBG010000032.1"/>
</dbReference>
<dbReference type="PANTHER" id="PTHR11808:SF80">
    <property type="entry name" value="CYSTATHIONINE GAMMA-LYASE"/>
    <property type="match status" value="1"/>
</dbReference>
<comment type="cofactor">
    <cofactor evidence="1 4">
        <name>pyridoxal 5'-phosphate</name>
        <dbReference type="ChEBI" id="CHEBI:597326"/>
    </cofactor>
</comment>
<keyword evidence="2 3" id="KW-0663">Pyridoxal phosphate</keyword>
<evidence type="ECO:0000313" key="6">
    <source>
        <dbReference type="Proteomes" id="UP000565576"/>
    </source>
</evidence>
<dbReference type="AlphaFoldDB" id="A0A7X0MHF4"/>
<dbReference type="GO" id="GO:0019346">
    <property type="term" value="P:transsulfuration"/>
    <property type="evidence" value="ECO:0007669"/>
    <property type="project" value="InterPro"/>
</dbReference>
<dbReference type="GO" id="GO:0005737">
    <property type="term" value="C:cytoplasm"/>
    <property type="evidence" value="ECO:0007669"/>
    <property type="project" value="TreeGrafter"/>
</dbReference>
<evidence type="ECO:0000313" key="5">
    <source>
        <dbReference type="EMBL" id="MBB6489160.1"/>
    </source>
</evidence>
<dbReference type="FunFam" id="3.40.640.10:FF:000046">
    <property type="entry name" value="Cystathionine gamma-lyase"/>
    <property type="match status" value="1"/>
</dbReference>
<sequence length="393" mass="42823">MNETPRFDAYRAAIPDALMPHRDDPFDAAVPPIYQTSLFLFDSYRELEDVFAGRSKKPIYSRGDNPTVRILERKIAEMEGAEAARAFSSGMGAIAAAVLAFVGPGDRIVTVRHVYSDAFRFFEKVLKRFGVAVDYVDGTNTEAMIAALPGAKLAYLENPTSMVFEVQDLSVIADTARRHGVVTVVDNSWATPLFQSPLALGIDIVIHAASKYLGGQSDTVAGLVAGSKVHIDRINSEIYPYTGAKLAPFEAWLVLRNLETLPFRMRHHHEAGLEVASWLQRHEDVGGVMHPAFGDHPGKRSFSGFGGLFSFEVSDRIEVAGFVDALRLIRIGVSWGGPESLVVPAKAALSISPETNVFARFGVSDRTIRLNVGLHAASDIIADLEQALTAAKR</sequence>
<dbReference type="Proteomes" id="UP000565576">
    <property type="component" value="Unassembled WGS sequence"/>
</dbReference>
<accession>A0A7X0MHF4</accession>
<comment type="caution">
    <text evidence="5">The sequence shown here is derived from an EMBL/GenBank/DDBJ whole genome shotgun (WGS) entry which is preliminary data.</text>
</comment>
<dbReference type="SUPFAM" id="SSF53383">
    <property type="entry name" value="PLP-dependent transferases"/>
    <property type="match status" value="1"/>
</dbReference>
<feature type="modified residue" description="N6-(pyridoxal phosphate)lysine" evidence="3">
    <location>
        <position position="211"/>
    </location>
</feature>
<evidence type="ECO:0000256" key="3">
    <source>
        <dbReference type="PIRSR" id="PIRSR001434-2"/>
    </source>
</evidence>
<evidence type="ECO:0000256" key="2">
    <source>
        <dbReference type="ARBA" id="ARBA00022898"/>
    </source>
</evidence>
<dbReference type="GO" id="GO:0016846">
    <property type="term" value="F:carbon-sulfur lyase activity"/>
    <property type="evidence" value="ECO:0007669"/>
    <property type="project" value="TreeGrafter"/>
</dbReference>
<comment type="similarity">
    <text evidence="4">Belongs to the trans-sulfuration enzymes family.</text>
</comment>
<dbReference type="Pfam" id="PF01053">
    <property type="entry name" value="Cys_Met_Meta_PP"/>
    <property type="match status" value="1"/>
</dbReference>
<dbReference type="Gene3D" id="3.40.640.10">
    <property type="entry name" value="Type I PLP-dependent aspartate aminotransferase-like (Major domain)"/>
    <property type="match status" value="1"/>
</dbReference>